<dbReference type="RefSeq" id="WP_146919448.1">
    <property type="nucleotide sequence ID" value="NZ_CP042430.1"/>
</dbReference>
<protein>
    <submittedName>
        <fullName evidence="1">Uncharacterized protein</fullName>
    </submittedName>
</protein>
<evidence type="ECO:0000313" key="1">
    <source>
        <dbReference type="EMBL" id="QEC48187.1"/>
    </source>
</evidence>
<dbReference type="OrthoDB" id="15077at2"/>
<gene>
    <name evidence="1" type="ORF">FSW04_11825</name>
</gene>
<dbReference type="AlphaFoldDB" id="A0A5B8U5C0"/>
<dbReference type="EMBL" id="CP042430">
    <property type="protein sequence ID" value="QEC48187.1"/>
    <property type="molecule type" value="Genomic_DNA"/>
</dbReference>
<dbReference type="Proteomes" id="UP000321805">
    <property type="component" value="Chromosome"/>
</dbReference>
<sequence>MEYVKPAWVAGLGRDPSGTACADPLVPGWCIGHDLGPARLDAAPAIFGRLPPGAGAASWFTLPRP</sequence>
<organism evidence="1 2">
    <name type="scientific">Baekduia soli</name>
    <dbReference type="NCBI Taxonomy" id="496014"/>
    <lineage>
        <taxon>Bacteria</taxon>
        <taxon>Bacillati</taxon>
        <taxon>Actinomycetota</taxon>
        <taxon>Thermoleophilia</taxon>
        <taxon>Solirubrobacterales</taxon>
        <taxon>Baekduiaceae</taxon>
        <taxon>Baekduia</taxon>
    </lineage>
</organism>
<name>A0A5B8U5C0_9ACTN</name>
<evidence type="ECO:0000313" key="2">
    <source>
        <dbReference type="Proteomes" id="UP000321805"/>
    </source>
</evidence>
<accession>A0A5B8U5C0</accession>
<proteinExistence type="predicted"/>
<keyword evidence="2" id="KW-1185">Reference proteome</keyword>
<reference evidence="1 2" key="1">
    <citation type="journal article" date="2018" name="J. Microbiol.">
        <title>Baekduia soli gen. nov., sp. nov., a novel bacterium isolated from the soil of Baekdu Mountain and proposal of a novel family name, Baekduiaceae fam. nov.</title>
        <authorList>
            <person name="An D.S."/>
            <person name="Siddiqi M.Z."/>
            <person name="Kim K.H."/>
            <person name="Yu H.S."/>
            <person name="Im W.T."/>
        </authorList>
    </citation>
    <scope>NUCLEOTIDE SEQUENCE [LARGE SCALE GENOMIC DNA]</scope>
    <source>
        <strain evidence="1 2">BR7-21</strain>
    </source>
</reference>
<dbReference type="KEGG" id="bsol:FSW04_11825"/>